<dbReference type="Gene3D" id="2.30.30.40">
    <property type="entry name" value="SH3 Domains"/>
    <property type="match status" value="1"/>
</dbReference>
<feature type="transmembrane region" description="Helical" evidence="14">
    <location>
        <begin position="557"/>
        <end position="583"/>
    </location>
</feature>
<dbReference type="GO" id="GO:0003779">
    <property type="term" value="F:actin binding"/>
    <property type="evidence" value="ECO:0007669"/>
    <property type="project" value="UniProtKB-KW"/>
</dbReference>
<evidence type="ECO:0000256" key="9">
    <source>
        <dbReference type="ARBA" id="ARBA00070318"/>
    </source>
</evidence>
<evidence type="ECO:0000313" key="17">
    <source>
        <dbReference type="Ensembl" id="ENSLLEP00000040752.1"/>
    </source>
</evidence>
<keyword evidence="5 12" id="KW-0175">Coiled coil</keyword>
<feature type="domain" description="IMD" evidence="16">
    <location>
        <begin position="1"/>
        <end position="246"/>
    </location>
</feature>
<keyword evidence="7" id="KW-0206">Cytoskeleton</keyword>
<evidence type="ECO:0000256" key="6">
    <source>
        <dbReference type="ARBA" id="ARBA00023203"/>
    </source>
</evidence>
<evidence type="ECO:0000256" key="10">
    <source>
        <dbReference type="ARBA" id="ARBA00080092"/>
    </source>
</evidence>
<dbReference type="Ensembl" id="ENSLLET00000042404.1">
    <property type="protein sequence ID" value="ENSLLEP00000040752.1"/>
    <property type="gene ID" value="ENSLLEG00000025924.1"/>
</dbReference>
<protein>
    <recommendedName>
        <fullName evidence="9">BAR/IMD domain-containing adapter protein 2-like 1</fullName>
    </recommendedName>
    <alternativeName>
        <fullName evidence="10">Brain-specific angiogenesis inhibitor 1-associated protein 2-like protein 1</fullName>
    </alternativeName>
</protein>
<dbReference type="GeneTree" id="ENSGT00940000153560"/>
<evidence type="ECO:0000256" key="8">
    <source>
        <dbReference type="ARBA" id="ARBA00054781"/>
    </source>
</evidence>
<dbReference type="Gene3D" id="1.20.1270.60">
    <property type="entry name" value="Arfaptin homology (AH) domain/BAR domain"/>
    <property type="match status" value="1"/>
</dbReference>
<dbReference type="Pfam" id="PF14604">
    <property type="entry name" value="SH3_9"/>
    <property type="match status" value="1"/>
</dbReference>
<feature type="coiled-coil region" evidence="12">
    <location>
        <begin position="126"/>
        <end position="153"/>
    </location>
</feature>
<comment type="subcellular location">
    <subcellularLocation>
        <location evidence="1">Cytoplasm</location>
        <location evidence="1">Cytoskeleton</location>
    </subcellularLocation>
</comment>
<evidence type="ECO:0000313" key="18">
    <source>
        <dbReference type="Proteomes" id="UP000694569"/>
    </source>
</evidence>
<dbReference type="GO" id="GO:0005856">
    <property type="term" value="C:cytoskeleton"/>
    <property type="evidence" value="ECO:0007669"/>
    <property type="project" value="UniProtKB-SubCell"/>
</dbReference>
<dbReference type="SUPFAM" id="SSF50044">
    <property type="entry name" value="SH3-domain"/>
    <property type="match status" value="1"/>
</dbReference>
<dbReference type="InterPro" id="IPR013606">
    <property type="entry name" value="I-BAR_dom"/>
</dbReference>
<keyword evidence="6" id="KW-0009">Actin-binding</keyword>
<dbReference type="InterPro" id="IPR027681">
    <property type="entry name" value="IRSp53/IRTKS/Pinkbar"/>
</dbReference>
<dbReference type="GO" id="GO:0005654">
    <property type="term" value="C:nucleoplasm"/>
    <property type="evidence" value="ECO:0007669"/>
    <property type="project" value="TreeGrafter"/>
</dbReference>
<keyword evidence="2 11" id="KW-0728">SH3 domain</keyword>
<evidence type="ECO:0000256" key="2">
    <source>
        <dbReference type="ARBA" id="ARBA00022443"/>
    </source>
</evidence>
<keyword evidence="14" id="KW-1133">Transmembrane helix</keyword>
<accession>A0A8C5WIG2</accession>
<dbReference type="FunFam" id="1.20.1270.60:FF:000043">
    <property type="entry name" value="Brain-specific angiogenesis inhibitor 1-associated protein 2-like 1"/>
    <property type="match status" value="1"/>
</dbReference>
<evidence type="ECO:0000256" key="4">
    <source>
        <dbReference type="ARBA" id="ARBA00022553"/>
    </source>
</evidence>
<dbReference type="GO" id="GO:0030838">
    <property type="term" value="P:positive regulation of actin filament polymerization"/>
    <property type="evidence" value="ECO:0007669"/>
    <property type="project" value="TreeGrafter"/>
</dbReference>
<dbReference type="SUPFAM" id="SSF103657">
    <property type="entry name" value="BAR/IMD domain-like"/>
    <property type="match status" value="1"/>
</dbReference>
<evidence type="ECO:0000256" key="5">
    <source>
        <dbReference type="ARBA" id="ARBA00023054"/>
    </source>
</evidence>
<evidence type="ECO:0000256" key="7">
    <source>
        <dbReference type="ARBA" id="ARBA00023212"/>
    </source>
</evidence>
<dbReference type="GO" id="GO:0051764">
    <property type="term" value="P:actin crosslink formation"/>
    <property type="evidence" value="ECO:0007669"/>
    <property type="project" value="TreeGrafter"/>
</dbReference>
<proteinExistence type="predicted"/>
<dbReference type="InterPro" id="IPR001452">
    <property type="entry name" value="SH3_domain"/>
</dbReference>
<dbReference type="PANTHER" id="PTHR14206:SF4">
    <property type="entry name" value="BRAIN-SPECIFIC ANGIOGENESIS INHIBITOR 1-ASSOCIATED PROTEIN 2-LIKE PROTEIN 1"/>
    <property type="match status" value="1"/>
</dbReference>
<evidence type="ECO:0000259" key="16">
    <source>
        <dbReference type="PROSITE" id="PS51338"/>
    </source>
</evidence>
<dbReference type="Proteomes" id="UP000694569">
    <property type="component" value="Unplaced"/>
</dbReference>
<gene>
    <name evidence="17" type="primary">BAIAP2L1</name>
</gene>
<dbReference type="PANTHER" id="PTHR14206">
    <property type="entry name" value="BRAIN-SPECIFIC ANGIOGENESIS INHIBITOR 1-ASSOCIATED PROTEIN 2"/>
    <property type="match status" value="1"/>
</dbReference>
<evidence type="ECO:0000256" key="13">
    <source>
        <dbReference type="SAM" id="MobiDB-lite"/>
    </source>
</evidence>
<evidence type="ECO:0000259" key="15">
    <source>
        <dbReference type="PROSITE" id="PS50002"/>
    </source>
</evidence>
<keyword evidence="14" id="KW-0472">Membrane</keyword>
<keyword evidence="18" id="KW-1185">Reference proteome</keyword>
<dbReference type="SMART" id="SM00326">
    <property type="entry name" value="SH3"/>
    <property type="match status" value="1"/>
</dbReference>
<feature type="region of interest" description="Disordered" evidence="13">
    <location>
        <begin position="301"/>
        <end position="324"/>
    </location>
</feature>
<evidence type="ECO:0000256" key="3">
    <source>
        <dbReference type="ARBA" id="ARBA00022490"/>
    </source>
</evidence>
<dbReference type="PROSITE" id="PS50002">
    <property type="entry name" value="SH3"/>
    <property type="match status" value="1"/>
</dbReference>
<evidence type="ECO:0000256" key="12">
    <source>
        <dbReference type="SAM" id="Coils"/>
    </source>
</evidence>
<reference evidence="17" key="2">
    <citation type="submission" date="2025-09" db="UniProtKB">
        <authorList>
            <consortium name="Ensembl"/>
        </authorList>
    </citation>
    <scope>IDENTIFICATION</scope>
</reference>
<dbReference type="InterPro" id="IPR036028">
    <property type="entry name" value="SH3-like_dom_sf"/>
</dbReference>
<name>A0A8C5WIG2_9ANUR</name>
<evidence type="ECO:0000256" key="1">
    <source>
        <dbReference type="ARBA" id="ARBA00004245"/>
    </source>
</evidence>
<dbReference type="GO" id="GO:0007009">
    <property type="term" value="P:plasma membrane organization"/>
    <property type="evidence" value="ECO:0007669"/>
    <property type="project" value="InterPro"/>
</dbReference>
<dbReference type="GO" id="GO:0051017">
    <property type="term" value="P:actin filament bundle assembly"/>
    <property type="evidence" value="ECO:0007669"/>
    <property type="project" value="TreeGrafter"/>
</dbReference>
<dbReference type="GO" id="GO:0005829">
    <property type="term" value="C:cytosol"/>
    <property type="evidence" value="ECO:0007669"/>
    <property type="project" value="TreeGrafter"/>
</dbReference>
<dbReference type="AlphaFoldDB" id="A0A8C5WIG2"/>
<feature type="domain" description="SH3" evidence="15">
    <location>
        <begin position="334"/>
        <end position="396"/>
    </location>
</feature>
<evidence type="ECO:0000256" key="11">
    <source>
        <dbReference type="PROSITE-ProRule" id="PRU00192"/>
    </source>
</evidence>
<keyword evidence="4" id="KW-0597">Phosphoprotein</keyword>
<keyword evidence="14" id="KW-0812">Transmembrane</keyword>
<feature type="region of interest" description="Disordered" evidence="13">
    <location>
        <begin position="394"/>
        <end position="413"/>
    </location>
</feature>
<sequence length="593" mass="66757">MSRDPESVAKITENTLKNVVDQFNPGLRNLINLGKNYEKAISAMVLAGKTYYDGLAKVGEMTTVSPVSKDLGFVLQDISSIHKKLNDILEENFRKFHREIIVELEKKTDQDIKYMNATLKKYQTEHRSKMDSLEKSQTELKKLRRKSQGARNVTKYEVKENEYLETITSRQHEINKFISEGCRDALLEEKRRFCFLVDKHCLFSSYLNYYHVQSAELLASKIPKWQESCHDQVPDAANLIQDIKTPGGTPLGGTPEPSPLMDKKQLMDADYDTISRDSLKMPPAPPSRAHTSPLVDMFNTPAPQKTVQERPKSVQGEEGGMPRSMSVATGLNLIKKPKVVTIFPHTGNGRTLLSFSEGDLITLLIPEEKDGWLYGEHDATKLKGWFPSSYTRPLEENGKASPRVSSANPSPAPVRSLSTANLFEKDVVILPEPDYMEPVSSHTLQRPTSFTIPLAKEPASLAPNGSPGNPNVDSSLEVCRLHPPEEAETIVGGCCISRAGMTFLAFLYRSPFLETYFQWLNEPSVLKRRKPICFCKSSTDCNKRPLSANHSSMNPELLIIIFFFRFVIILSILKVQLFLFLLFDFFAIISAQS</sequence>
<dbReference type="InterPro" id="IPR027267">
    <property type="entry name" value="AH/BAR_dom_sf"/>
</dbReference>
<comment type="function">
    <text evidence="8">May function as adapter protein. Involved in the formation of clusters of actin bundles. Plays a role in the reorganization of the actin cytoskeleton in response to bacterial infection.</text>
</comment>
<keyword evidence="3" id="KW-0963">Cytoplasm</keyword>
<organism evidence="17 18">
    <name type="scientific">Leptobrachium leishanense</name>
    <name type="common">Leishan spiny toad</name>
    <dbReference type="NCBI Taxonomy" id="445787"/>
    <lineage>
        <taxon>Eukaryota</taxon>
        <taxon>Metazoa</taxon>
        <taxon>Chordata</taxon>
        <taxon>Craniata</taxon>
        <taxon>Vertebrata</taxon>
        <taxon>Euteleostomi</taxon>
        <taxon>Amphibia</taxon>
        <taxon>Batrachia</taxon>
        <taxon>Anura</taxon>
        <taxon>Pelobatoidea</taxon>
        <taxon>Megophryidae</taxon>
        <taxon>Leptobrachium</taxon>
    </lineage>
</organism>
<evidence type="ECO:0000256" key="14">
    <source>
        <dbReference type="SAM" id="Phobius"/>
    </source>
</evidence>
<reference evidence="17" key="1">
    <citation type="submission" date="2025-08" db="UniProtKB">
        <authorList>
            <consortium name="Ensembl"/>
        </authorList>
    </citation>
    <scope>IDENTIFICATION</scope>
</reference>
<dbReference type="OrthoDB" id="3800937at2759"/>
<dbReference type="PROSITE" id="PS51338">
    <property type="entry name" value="IMD"/>
    <property type="match status" value="1"/>
</dbReference>
<dbReference type="Pfam" id="PF08397">
    <property type="entry name" value="IMD"/>
    <property type="match status" value="1"/>
</dbReference>
<dbReference type="FunFam" id="2.30.30.40:FF:000018">
    <property type="entry name" value="Brain-specific angiogenesis inhibitor 1-associated protein 2"/>
    <property type="match status" value="1"/>
</dbReference>